<dbReference type="GO" id="GO:0003677">
    <property type="term" value="F:DNA binding"/>
    <property type="evidence" value="ECO:0007669"/>
    <property type="project" value="UniProtKB-KW"/>
</dbReference>
<dbReference type="EMBL" id="JBJQND010000009">
    <property type="protein sequence ID" value="KAL3865873.1"/>
    <property type="molecule type" value="Genomic_DNA"/>
</dbReference>
<sequence>MGRFLKKFPKVKKIVYYGTRRKTEYVRLSFSRNSSVSTPVHSSGVQSTATEFESIPSSSASSLQASHVNADTDNKMGVKKLRGQVQVHMNNLYSKAVGKHQKFPYRKVAAGQIRIEGLPEDVLPLKLPSHYGERRLKAFLKCLEIKVQKMDMAVHTESEYSGVMQDPTNILPALNISPTTHNFMQSAPMEISPVSHTSLPGLNNISPTTHNFIEKADIEIQPVSHTISPLHQKPAIHKSTSTQGTCIKKKKRLKDNQLEHSESHSQWTKSTSIPGPLDLCFKKKIRTYKFGYNSCVYMVNCVNLFYCSEVYIVTAIHAQRKVRGILQYLVEWEGYTIKEATWEPKRNIPEEIINSLEKYNITSTRNKSFYSIFLTTFSSY</sequence>
<name>A0ABD3VZE2_SINWO</name>
<dbReference type="Pfam" id="PF02946">
    <property type="entry name" value="GTF2I"/>
    <property type="match status" value="1"/>
</dbReference>
<dbReference type="Proteomes" id="UP001634394">
    <property type="component" value="Unassembled WGS sequence"/>
</dbReference>
<evidence type="ECO:0000259" key="7">
    <source>
        <dbReference type="PROSITE" id="PS50013"/>
    </source>
</evidence>
<evidence type="ECO:0000256" key="2">
    <source>
        <dbReference type="ARBA" id="ARBA00022737"/>
    </source>
</evidence>
<keyword evidence="6" id="KW-0539">Nucleus</keyword>
<protein>
    <recommendedName>
        <fullName evidence="7">Chromo domain-containing protein</fullName>
    </recommendedName>
</protein>
<keyword evidence="9" id="KW-1185">Reference proteome</keyword>
<dbReference type="SUPFAM" id="SSF54160">
    <property type="entry name" value="Chromo domain-like"/>
    <property type="match status" value="1"/>
</dbReference>
<reference evidence="8 9" key="1">
    <citation type="submission" date="2024-11" db="EMBL/GenBank/DDBJ databases">
        <title>Chromosome-level genome assembly of the freshwater bivalve Anodonta woodiana.</title>
        <authorList>
            <person name="Chen X."/>
        </authorList>
    </citation>
    <scope>NUCLEOTIDE SEQUENCE [LARGE SCALE GENOMIC DNA]</scope>
    <source>
        <strain evidence="8">MN2024</strain>
        <tissue evidence="8">Gills</tissue>
    </source>
</reference>
<keyword evidence="5" id="KW-0804">Transcription</keyword>
<dbReference type="InterPro" id="IPR000953">
    <property type="entry name" value="Chromo/chromo_shadow_dom"/>
</dbReference>
<evidence type="ECO:0000256" key="6">
    <source>
        <dbReference type="ARBA" id="ARBA00023242"/>
    </source>
</evidence>
<evidence type="ECO:0000256" key="5">
    <source>
        <dbReference type="ARBA" id="ARBA00023163"/>
    </source>
</evidence>
<evidence type="ECO:0000256" key="1">
    <source>
        <dbReference type="ARBA" id="ARBA00004123"/>
    </source>
</evidence>
<evidence type="ECO:0000313" key="8">
    <source>
        <dbReference type="EMBL" id="KAL3865873.1"/>
    </source>
</evidence>
<dbReference type="Gene3D" id="2.40.50.40">
    <property type="match status" value="1"/>
</dbReference>
<dbReference type="SMART" id="SM00298">
    <property type="entry name" value="CHROMO"/>
    <property type="match status" value="1"/>
</dbReference>
<dbReference type="AlphaFoldDB" id="A0ABD3VZE2"/>
<dbReference type="Pfam" id="PF00385">
    <property type="entry name" value="Chromo"/>
    <property type="match status" value="1"/>
</dbReference>
<evidence type="ECO:0000256" key="4">
    <source>
        <dbReference type="ARBA" id="ARBA00023125"/>
    </source>
</evidence>
<dbReference type="Gene3D" id="3.90.1460.10">
    <property type="entry name" value="GTF2I-like"/>
    <property type="match status" value="1"/>
</dbReference>
<evidence type="ECO:0000313" key="9">
    <source>
        <dbReference type="Proteomes" id="UP001634394"/>
    </source>
</evidence>
<dbReference type="PROSITE" id="PS50013">
    <property type="entry name" value="CHROMO_2"/>
    <property type="match status" value="1"/>
</dbReference>
<comment type="caution">
    <text evidence="8">The sequence shown here is derived from an EMBL/GenBank/DDBJ whole genome shotgun (WGS) entry which is preliminary data.</text>
</comment>
<dbReference type="InterPro" id="IPR004212">
    <property type="entry name" value="GTF2I"/>
</dbReference>
<keyword evidence="2" id="KW-0677">Repeat</keyword>
<accession>A0ABD3VZE2</accession>
<gene>
    <name evidence="8" type="ORF">ACJMK2_043222</name>
</gene>
<keyword evidence="4" id="KW-0238">DNA-binding</keyword>
<dbReference type="GO" id="GO:0005634">
    <property type="term" value="C:nucleus"/>
    <property type="evidence" value="ECO:0007669"/>
    <property type="project" value="UniProtKB-SubCell"/>
</dbReference>
<dbReference type="InterPro" id="IPR016197">
    <property type="entry name" value="Chromo-like_dom_sf"/>
</dbReference>
<proteinExistence type="predicted"/>
<comment type="subcellular location">
    <subcellularLocation>
        <location evidence="1">Nucleus</location>
    </subcellularLocation>
</comment>
<dbReference type="InterPro" id="IPR036647">
    <property type="entry name" value="GTF2I-like_rpt_sf"/>
</dbReference>
<dbReference type="InterPro" id="IPR023780">
    <property type="entry name" value="Chromo_domain"/>
</dbReference>
<organism evidence="8 9">
    <name type="scientific">Sinanodonta woodiana</name>
    <name type="common">Chinese pond mussel</name>
    <name type="synonym">Anodonta woodiana</name>
    <dbReference type="NCBI Taxonomy" id="1069815"/>
    <lineage>
        <taxon>Eukaryota</taxon>
        <taxon>Metazoa</taxon>
        <taxon>Spiralia</taxon>
        <taxon>Lophotrochozoa</taxon>
        <taxon>Mollusca</taxon>
        <taxon>Bivalvia</taxon>
        <taxon>Autobranchia</taxon>
        <taxon>Heteroconchia</taxon>
        <taxon>Palaeoheterodonta</taxon>
        <taxon>Unionida</taxon>
        <taxon>Unionoidea</taxon>
        <taxon>Unionidae</taxon>
        <taxon>Unioninae</taxon>
        <taxon>Sinanodonta</taxon>
    </lineage>
</organism>
<evidence type="ECO:0000256" key="3">
    <source>
        <dbReference type="ARBA" id="ARBA00023015"/>
    </source>
</evidence>
<keyword evidence="3" id="KW-0805">Transcription regulation</keyword>
<dbReference type="SUPFAM" id="SSF117773">
    <property type="entry name" value="GTF2I-like repeat"/>
    <property type="match status" value="1"/>
</dbReference>
<feature type="domain" description="Chromo" evidence="7">
    <location>
        <begin position="311"/>
        <end position="348"/>
    </location>
</feature>